<dbReference type="Proteomes" id="UP001062846">
    <property type="component" value="Chromosome 10"/>
</dbReference>
<reference evidence="1" key="1">
    <citation type="submission" date="2022-02" db="EMBL/GenBank/DDBJ databases">
        <title>Plant Genome Project.</title>
        <authorList>
            <person name="Zhang R.-G."/>
        </authorList>
    </citation>
    <scope>NUCLEOTIDE SEQUENCE</scope>
    <source>
        <strain evidence="1">AT1</strain>
    </source>
</reference>
<accession>A0ACC0M5B4</accession>
<organism evidence="1 2">
    <name type="scientific">Rhododendron molle</name>
    <name type="common">Chinese azalea</name>
    <name type="synonym">Azalea mollis</name>
    <dbReference type="NCBI Taxonomy" id="49168"/>
    <lineage>
        <taxon>Eukaryota</taxon>
        <taxon>Viridiplantae</taxon>
        <taxon>Streptophyta</taxon>
        <taxon>Embryophyta</taxon>
        <taxon>Tracheophyta</taxon>
        <taxon>Spermatophyta</taxon>
        <taxon>Magnoliopsida</taxon>
        <taxon>eudicotyledons</taxon>
        <taxon>Gunneridae</taxon>
        <taxon>Pentapetalae</taxon>
        <taxon>asterids</taxon>
        <taxon>Ericales</taxon>
        <taxon>Ericaceae</taxon>
        <taxon>Ericoideae</taxon>
        <taxon>Rhodoreae</taxon>
        <taxon>Rhododendron</taxon>
    </lineage>
</organism>
<keyword evidence="2" id="KW-1185">Reference proteome</keyword>
<evidence type="ECO:0000313" key="1">
    <source>
        <dbReference type="EMBL" id="KAI8535528.1"/>
    </source>
</evidence>
<evidence type="ECO:0000313" key="2">
    <source>
        <dbReference type="Proteomes" id="UP001062846"/>
    </source>
</evidence>
<proteinExistence type="predicted"/>
<gene>
    <name evidence="1" type="ORF">RHMOL_Rhmol10G0181100</name>
</gene>
<name>A0ACC0M5B4_RHOML</name>
<sequence>MRRNVKDIYRTLGHRLGPERHPYETPTRVPPVPLGLGKSSFSRGIFYAGELEFPRRNLHPKPPSDKKFPYSRGSKVGTYGDRFLVVEFLLDLAL</sequence>
<dbReference type="EMBL" id="CM046397">
    <property type="protein sequence ID" value="KAI8535528.1"/>
    <property type="molecule type" value="Genomic_DNA"/>
</dbReference>
<comment type="caution">
    <text evidence="1">The sequence shown here is derived from an EMBL/GenBank/DDBJ whole genome shotgun (WGS) entry which is preliminary data.</text>
</comment>
<protein>
    <submittedName>
        <fullName evidence="1">Uncharacterized protein</fullName>
    </submittedName>
</protein>